<keyword evidence="1" id="KW-0472">Membrane</keyword>
<dbReference type="AlphaFoldDB" id="A0A2S6IAI8"/>
<sequence length="168" mass="19289">MGVLNGICNYLCRWLDVPNPQKHLLQMPAILFLALALFTLSGTAFAQMSTSFPAEKIDTAIINRRGLQEKIRMLTEECNWSDRVGGMIDVFYLRTERGSFFGYSYEYFLDCDNVRLIYWYDNPGGVGTPVDFMIEDLEDESMWVVAKKRHLKNKKKYQHLLAAGADGE</sequence>
<protein>
    <submittedName>
        <fullName evidence="2">Uncharacterized protein</fullName>
    </submittedName>
</protein>
<proteinExistence type="predicted"/>
<accession>A0A2S6IAI8</accession>
<feature type="transmembrane region" description="Helical" evidence="1">
    <location>
        <begin position="24"/>
        <end position="46"/>
    </location>
</feature>
<organism evidence="2 3">
    <name type="scientific">Neolewinella xylanilytica</name>
    <dbReference type="NCBI Taxonomy" id="1514080"/>
    <lineage>
        <taxon>Bacteria</taxon>
        <taxon>Pseudomonadati</taxon>
        <taxon>Bacteroidota</taxon>
        <taxon>Saprospiria</taxon>
        <taxon>Saprospirales</taxon>
        <taxon>Lewinellaceae</taxon>
        <taxon>Neolewinella</taxon>
    </lineage>
</organism>
<keyword evidence="1" id="KW-0812">Transmembrane</keyword>
<reference evidence="2 3" key="1">
    <citation type="submission" date="2018-02" db="EMBL/GenBank/DDBJ databases">
        <title>Genomic Encyclopedia of Archaeal and Bacterial Type Strains, Phase II (KMG-II): from individual species to whole genera.</title>
        <authorList>
            <person name="Goeker M."/>
        </authorList>
    </citation>
    <scope>NUCLEOTIDE SEQUENCE [LARGE SCALE GENOMIC DNA]</scope>
    <source>
        <strain evidence="2 3">DSM 29526</strain>
    </source>
</reference>
<evidence type="ECO:0000313" key="2">
    <source>
        <dbReference type="EMBL" id="PPK88492.1"/>
    </source>
</evidence>
<dbReference type="Proteomes" id="UP000237662">
    <property type="component" value="Unassembled WGS sequence"/>
</dbReference>
<keyword evidence="3" id="KW-1185">Reference proteome</keyword>
<keyword evidence="1" id="KW-1133">Transmembrane helix</keyword>
<name>A0A2S6IAI8_9BACT</name>
<gene>
    <name evidence="2" type="ORF">CLV84_1460</name>
</gene>
<dbReference type="EMBL" id="PTJC01000005">
    <property type="protein sequence ID" value="PPK88492.1"/>
    <property type="molecule type" value="Genomic_DNA"/>
</dbReference>
<evidence type="ECO:0000256" key="1">
    <source>
        <dbReference type="SAM" id="Phobius"/>
    </source>
</evidence>
<comment type="caution">
    <text evidence="2">The sequence shown here is derived from an EMBL/GenBank/DDBJ whole genome shotgun (WGS) entry which is preliminary data.</text>
</comment>
<evidence type="ECO:0000313" key="3">
    <source>
        <dbReference type="Proteomes" id="UP000237662"/>
    </source>
</evidence>